<feature type="region of interest" description="Disordered" evidence="1">
    <location>
        <begin position="1"/>
        <end position="79"/>
    </location>
</feature>
<organism evidence="2 3">
    <name type="scientific">Hevea brasiliensis</name>
    <name type="common">Para rubber tree</name>
    <name type="synonym">Siphonia brasiliensis</name>
    <dbReference type="NCBI Taxonomy" id="3981"/>
    <lineage>
        <taxon>Eukaryota</taxon>
        <taxon>Viridiplantae</taxon>
        <taxon>Streptophyta</taxon>
        <taxon>Embryophyta</taxon>
        <taxon>Tracheophyta</taxon>
        <taxon>Spermatophyta</taxon>
        <taxon>Magnoliopsida</taxon>
        <taxon>eudicotyledons</taxon>
        <taxon>Gunneridae</taxon>
        <taxon>Pentapetalae</taxon>
        <taxon>rosids</taxon>
        <taxon>fabids</taxon>
        <taxon>Malpighiales</taxon>
        <taxon>Euphorbiaceae</taxon>
        <taxon>Crotonoideae</taxon>
        <taxon>Micrandreae</taxon>
        <taxon>Hevea</taxon>
    </lineage>
</organism>
<gene>
    <name evidence="2" type="ORF">P3X46_031106</name>
</gene>
<evidence type="ECO:0000256" key="1">
    <source>
        <dbReference type="SAM" id="MobiDB-lite"/>
    </source>
</evidence>
<feature type="compositionally biased region" description="Acidic residues" evidence="1">
    <location>
        <begin position="68"/>
        <end position="77"/>
    </location>
</feature>
<proteinExistence type="predicted"/>
<name>A0ABQ9KME0_HEVBR</name>
<reference evidence="2" key="1">
    <citation type="journal article" date="2023" name="Plant Biotechnol. J.">
        <title>Chromosome-level wild Hevea brasiliensis genome provides new tools for genomic-assisted breeding and valuable loci to elevate rubber yield.</title>
        <authorList>
            <person name="Cheng H."/>
            <person name="Song X."/>
            <person name="Hu Y."/>
            <person name="Wu T."/>
            <person name="Yang Q."/>
            <person name="An Z."/>
            <person name="Feng S."/>
            <person name="Deng Z."/>
            <person name="Wu W."/>
            <person name="Zeng X."/>
            <person name="Tu M."/>
            <person name="Wang X."/>
            <person name="Huang H."/>
        </authorList>
    </citation>
    <scope>NUCLEOTIDE SEQUENCE</scope>
    <source>
        <strain evidence="2">MT/VB/25A 57/8</strain>
    </source>
</reference>
<accession>A0ABQ9KME0</accession>
<feature type="compositionally biased region" description="Basic and acidic residues" evidence="1">
    <location>
        <begin position="46"/>
        <end position="67"/>
    </location>
</feature>
<dbReference type="InterPro" id="IPR044673">
    <property type="entry name" value="DCL-like"/>
</dbReference>
<dbReference type="PANTHER" id="PTHR33415:SF12">
    <property type="entry name" value="PROTEIN EMBRYO DEFECTIVE 514"/>
    <property type="match status" value="1"/>
</dbReference>
<dbReference type="Pfam" id="PF11523">
    <property type="entry name" value="DUF3223"/>
    <property type="match status" value="1"/>
</dbReference>
<dbReference type="Gene3D" id="3.10.450.40">
    <property type="match status" value="1"/>
</dbReference>
<comment type="caution">
    <text evidence="2">The sequence shown here is derived from an EMBL/GenBank/DDBJ whole genome shotgun (WGS) entry which is preliminary data.</text>
</comment>
<dbReference type="PANTHER" id="PTHR33415">
    <property type="entry name" value="PROTEIN EMBRYO DEFECTIVE 514"/>
    <property type="match status" value="1"/>
</dbReference>
<evidence type="ECO:0000313" key="2">
    <source>
        <dbReference type="EMBL" id="KAJ9140460.1"/>
    </source>
</evidence>
<protein>
    <submittedName>
        <fullName evidence="2">Uncharacterized protein</fullName>
    </submittedName>
</protein>
<keyword evidence="3" id="KW-1185">Reference proteome</keyword>
<dbReference type="Proteomes" id="UP001174677">
    <property type="component" value="Chromosome 17"/>
</dbReference>
<evidence type="ECO:0000313" key="3">
    <source>
        <dbReference type="Proteomes" id="UP001174677"/>
    </source>
</evidence>
<dbReference type="EMBL" id="JARPOI010000017">
    <property type="protein sequence ID" value="KAJ9140460.1"/>
    <property type="molecule type" value="Genomic_DNA"/>
</dbReference>
<sequence length="186" mass="21231">MAEEKSTEPTTAKQKQVDPVAEDMNVVEESAANGAKRTWEEEGNDEVMKKPKVDNAVEEERLEKLEGEEKEANEEGEEQKGEIALVSLGPKSLGSSVGMLDYFYNFLHSWPPNLNVNKYEQMVLLDMLKKGHCEPEKKIGVGIQAFQVRYHPMWKSRCFFLIMNDDSVDDFSFRKCVDKILPLPET</sequence>